<accession>A0A5K1K1Z5</accession>
<name>A0A5K1K1Z5_9APHY</name>
<evidence type="ECO:0000313" key="1">
    <source>
        <dbReference type="EMBL" id="VWO99960.1"/>
    </source>
</evidence>
<organism evidence="1">
    <name type="scientific">Ganoderma boninense</name>
    <dbReference type="NCBI Taxonomy" id="34458"/>
    <lineage>
        <taxon>Eukaryota</taxon>
        <taxon>Fungi</taxon>
        <taxon>Dikarya</taxon>
        <taxon>Basidiomycota</taxon>
        <taxon>Agaricomycotina</taxon>
        <taxon>Agaricomycetes</taxon>
        <taxon>Polyporales</taxon>
        <taxon>Polyporaceae</taxon>
        <taxon>Ganoderma</taxon>
    </lineage>
</organism>
<protein>
    <submittedName>
        <fullName evidence="1">N/A</fullName>
    </submittedName>
</protein>
<proteinExistence type="predicted"/>
<sequence length="181" mass="20202">MKGVSLDPDCFISNYGRKPSQQTRRRILDSALTDRNDIHLHLNSVHVTPPLLHHLLDLPLHIEPPENAPEGPVREGHPPGYVLGQDALRGRSEHAHLSVQILPDRPAGPDQALVPEPRLPELHRAPEEDEVRGPEAVPSTELALPPVLADGVKRLSGSARREKARWGETLRLHAWNSEMWD</sequence>
<dbReference type="AlphaFoldDB" id="A0A5K1K1Z5"/>
<dbReference type="EMBL" id="LR728039">
    <property type="protein sequence ID" value="VWO99960.1"/>
    <property type="molecule type" value="Genomic_DNA"/>
</dbReference>
<gene>
    <name evidence="1" type="primary">I1S7F8</name>
</gene>
<reference evidence="1" key="1">
    <citation type="submission" date="2019-10" db="EMBL/GenBank/DDBJ databases">
        <authorList>
            <person name="Nor Muhammad N."/>
        </authorList>
    </citation>
    <scope>NUCLEOTIDE SEQUENCE</scope>
</reference>